<dbReference type="InterPro" id="IPR000683">
    <property type="entry name" value="Gfo/Idh/MocA-like_OxRdtase_N"/>
</dbReference>
<dbReference type="EMBL" id="CP091430">
    <property type="protein sequence ID" value="UVI30805.1"/>
    <property type="molecule type" value="Genomic_DNA"/>
</dbReference>
<reference evidence="3" key="1">
    <citation type="submission" date="2022-01" db="EMBL/GenBank/DDBJ databases">
        <title>Paenibacillus spongiae sp. nov., isolated from marine sponge.</title>
        <authorList>
            <person name="Li Z."/>
            <person name="Zhang M."/>
        </authorList>
    </citation>
    <scope>NUCLEOTIDE SEQUENCE</scope>
    <source>
        <strain evidence="3">PHS-Z3</strain>
    </source>
</reference>
<gene>
    <name evidence="3" type="ORF">L1F29_02700</name>
</gene>
<dbReference type="RefSeq" id="WP_258386868.1">
    <property type="nucleotide sequence ID" value="NZ_CP091430.1"/>
</dbReference>
<accession>A0ABY5SDK3</accession>
<proteinExistence type="predicted"/>
<evidence type="ECO:0000313" key="3">
    <source>
        <dbReference type="EMBL" id="UVI30805.1"/>
    </source>
</evidence>
<dbReference type="Pfam" id="PF01408">
    <property type="entry name" value="GFO_IDH_MocA"/>
    <property type="match status" value="1"/>
</dbReference>
<feature type="domain" description="YceM-like C-terminal" evidence="2">
    <location>
        <begin position="145"/>
        <end position="247"/>
    </location>
</feature>
<evidence type="ECO:0000259" key="1">
    <source>
        <dbReference type="Pfam" id="PF01408"/>
    </source>
</evidence>
<dbReference type="PANTHER" id="PTHR43708">
    <property type="entry name" value="CONSERVED EXPRESSED OXIDOREDUCTASE (EUROFUNG)"/>
    <property type="match status" value="1"/>
</dbReference>
<dbReference type="Gene3D" id="3.30.360.10">
    <property type="entry name" value="Dihydrodipicolinate Reductase, domain 2"/>
    <property type="match status" value="1"/>
</dbReference>
<protein>
    <submittedName>
        <fullName evidence="3">Gfo/Idh/MocA family oxidoreductase</fullName>
    </submittedName>
</protein>
<dbReference type="SUPFAM" id="SSF51735">
    <property type="entry name" value="NAD(P)-binding Rossmann-fold domains"/>
    <property type="match status" value="1"/>
</dbReference>
<evidence type="ECO:0000313" key="4">
    <source>
        <dbReference type="Proteomes" id="UP001057877"/>
    </source>
</evidence>
<keyword evidence="4" id="KW-1185">Reference proteome</keyword>
<dbReference type="Pfam" id="PF21378">
    <property type="entry name" value="YceM-like_C"/>
    <property type="match status" value="1"/>
</dbReference>
<dbReference type="PANTHER" id="PTHR43708:SF4">
    <property type="entry name" value="OXIDOREDUCTASE YCEM-RELATED"/>
    <property type="match status" value="1"/>
</dbReference>
<dbReference type="Proteomes" id="UP001057877">
    <property type="component" value="Chromosome"/>
</dbReference>
<feature type="domain" description="Gfo/Idh/MocA-like oxidoreductase N-terminal" evidence="1">
    <location>
        <begin position="4"/>
        <end position="123"/>
    </location>
</feature>
<dbReference type="InterPro" id="IPR051317">
    <property type="entry name" value="Gfo/Idh/MocA_oxidoreduct"/>
</dbReference>
<dbReference type="InterPro" id="IPR048477">
    <property type="entry name" value="YceM-like_C"/>
</dbReference>
<dbReference type="InterPro" id="IPR036291">
    <property type="entry name" value="NAD(P)-bd_dom_sf"/>
</dbReference>
<sequence length="313" mass="34462">MSRIRIGVIGIGDIAQKAYLPLLAVHRDIHIAGLMSRNPDKVSQVAEQYRIDGRFTRMEELLEQDIQAVFVHSATEAHYDIVMRCLARGLHVYVDKPLSYDIVQSEEMAAEAARQGKLLAVGFNRRFAPMVLRAKEWITEAGGGGTILVQKNRIKLQGHSAKESLYDDAIHAIDLAGWLACGADDQLELSAGAVRSNEKGQLLSVFGMLRGERAVSAFSMERRSGADVERLEWHGSGRTAIVHNLEQAVLSEPGSGGHTLAFGGWDSHLQRRGFAGIVDHVLASLNDPQQCTVRADQVLRSHRLVEELLTEQG</sequence>
<name>A0ABY5SDK3_9BACL</name>
<dbReference type="Gene3D" id="3.40.50.720">
    <property type="entry name" value="NAD(P)-binding Rossmann-like Domain"/>
    <property type="match status" value="1"/>
</dbReference>
<evidence type="ECO:0000259" key="2">
    <source>
        <dbReference type="Pfam" id="PF21378"/>
    </source>
</evidence>
<organism evidence="3 4">
    <name type="scientific">Paenibacillus spongiae</name>
    <dbReference type="NCBI Taxonomy" id="2909671"/>
    <lineage>
        <taxon>Bacteria</taxon>
        <taxon>Bacillati</taxon>
        <taxon>Bacillota</taxon>
        <taxon>Bacilli</taxon>
        <taxon>Bacillales</taxon>
        <taxon>Paenibacillaceae</taxon>
        <taxon>Paenibacillus</taxon>
    </lineage>
</organism>
<dbReference type="SUPFAM" id="SSF55347">
    <property type="entry name" value="Glyceraldehyde-3-phosphate dehydrogenase-like, C-terminal domain"/>
    <property type="match status" value="1"/>
</dbReference>